<accession>A0A0C5WPH3</accession>
<dbReference type="Proteomes" id="UP000032303">
    <property type="component" value="Chromosome 2"/>
</dbReference>
<dbReference type="PATRIC" id="fig|658445.3.peg.4380"/>
<gene>
    <name evidence="1" type="ORF">H744_2c2375</name>
</gene>
<keyword evidence="2" id="KW-1185">Reference proteome</keyword>
<sequence length="1096" mass="118479">MTFSLFNRIKQHALWGIILLAGGAVLPVQAFDPAPSTVQFTFEGCRNDGDPTLLADRNSLPNDDGNYTCQDPNTLGGADTPYTSGNLGKGWDELDLVPFRLIAENGDSAGVVTYDIRVAADNQDNGNAGYDQIVDVQIIGGGLDNDFSDASCTLVSVGAPVVTTQVTGGADDVVYRELRISQGPNTTCVIDWANRLAIGASQYPGSSLQAYVFEQEGFQQGRRTITIDVDENQAFGVRKDMAATVGDGIVWNMTKQATPTTLNLGNTCDTTQDNSAEATIRVEWSVIPTSGDAVRVVTNIYVANNLSREVVVDITDEIFGDIGAGEESLDVATFNGVSVPANSEVFVTHTFEAPLGVSGLNDVATATFKDPALPGVPAFPGQPLTTQFDLVQDGAGIQQVSGELTTATVSDTERLTGTGLSYFVSQVTGATGTFSGSYQLNTPLTPADPDLVWTSATQQPGECTDPNGCAVGFVEFTKTISAAAVTSTTGTLADWALLTASDGTMVESGTEQSPVQVTVTSSILVDLDVRLTVPALVAPNTLQCTVEVKNSSNELIETLTYDFNSPNNDITQTIDDIAPDVYTAEVTSCGTLVGETVKMVDLTLPAEPTLDDCSGQLAFVLVEPEPPAPVLAAVDKITMPAGEENGWTMTLRGPNTGANGIVLVTSDSTPGAYEVFQGQGGDFELVAGDYTVTETAREGWVQTASSGCEFTVTLPEDEGTTKQCSFTNKKLGTIIIHKLTKPKYGTGFSFSQNIEGSDDFMLDHGQSKVFEGVIPGNYRVTEIDPAPDFMLVDLVCTESEMANTQTNTLSRQVDIVLDPGETVECTYTNRENGMVKVKKLTNGYPTDDEWKFTLSGPGVNTYIVTPPNMFDFDGIKLTPYEKYTLCEVDIPYGWQSFWMVDINGDYYVDEKLRFENSSNDAPIDYYLKVSKLFNPDYGNMQSIYEDMSLCVNFMVKPGQTLFFQVDNRQVKKTEPVACYDKPIYGGYLTSEDLETHTYMLGGYHVDTCEEATEVLDKYASFGSADYLAAKLFSAKLHEQYGLTSCQQAQTAMQKSHSMLEQSGYSSYGYQPSRWSSWDANNLVRELDTYMSGYMCR</sequence>
<organism evidence="1 2">
    <name type="scientific">Photobacterium gaetbulicola Gung47</name>
    <dbReference type="NCBI Taxonomy" id="658445"/>
    <lineage>
        <taxon>Bacteria</taxon>
        <taxon>Pseudomonadati</taxon>
        <taxon>Pseudomonadota</taxon>
        <taxon>Gammaproteobacteria</taxon>
        <taxon>Vibrionales</taxon>
        <taxon>Vibrionaceae</taxon>
        <taxon>Photobacterium</taxon>
    </lineage>
</organism>
<protein>
    <submittedName>
        <fullName evidence="1">Uncharacterized protein</fullName>
    </submittedName>
</protein>
<name>A0A0C5WPH3_9GAMM</name>
<dbReference type="OrthoDB" id="5807613at2"/>
<dbReference type="AlphaFoldDB" id="A0A0C5WPH3"/>
<dbReference type="Gene3D" id="2.60.40.1140">
    <property type="entry name" value="Collagen-binding surface protein Cna, B-type domain"/>
    <property type="match status" value="1"/>
</dbReference>
<proteinExistence type="predicted"/>
<evidence type="ECO:0000313" key="1">
    <source>
        <dbReference type="EMBL" id="AJR09038.1"/>
    </source>
</evidence>
<reference evidence="1 2" key="1">
    <citation type="submission" date="2013-05" db="EMBL/GenBank/DDBJ databases">
        <title>Complete genome sequence of the lipase-producing bacterium Photobacterium gaetbulicola Gung47.</title>
        <authorList>
            <person name="Kim Y.-O."/>
        </authorList>
    </citation>
    <scope>NUCLEOTIDE SEQUENCE [LARGE SCALE GENOMIC DNA]</scope>
    <source>
        <strain evidence="1 2">Gung47</strain>
    </source>
</reference>
<dbReference type="STRING" id="658445.H744_2c2375"/>
<dbReference type="EMBL" id="CP005974">
    <property type="protein sequence ID" value="AJR09038.1"/>
    <property type="molecule type" value="Genomic_DNA"/>
</dbReference>
<dbReference type="KEGG" id="pgb:H744_2c2375"/>
<evidence type="ECO:0000313" key="2">
    <source>
        <dbReference type="Proteomes" id="UP000032303"/>
    </source>
</evidence>
<dbReference type="HOGENOM" id="CLU_291156_0_0_6"/>